<name>A0ABN1GSK0_9CAUL</name>
<evidence type="ECO:0000313" key="2">
    <source>
        <dbReference type="Proteomes" id="UP001501352"/>
    </source>
</evidence>
<accession>A0ABN1GSK0</accession>
<dbReference type="Proteomes" id="UP001501352">
    <property type="component" value="Unassembled WGS sequence"/>
</dbReference>
<gene>
    <name evidence="1" type="ORF">GCM10009422_12030</name>
</gene>
<reference evidence="1 2" key="1">
    <citation type="journal article" date="2019" name="Int. J. Syst. Evol. Microbiol.">
        <title>The Global Catalogue of Microorganisms (GCM) 10K type strain sequencing project: providing services to taxonomists for standard genome sequencing and annotation.</title>
        <authorList>
            <consortium name="The Broad Institute Genomics Platform"/>
            <consortium name="The Broad Institute Genome Sequencing Center for Infectious Disease"/>
            <person name="Wu L."/>
            <person name="Ma J."/>
        </authorList>
    </citation>
    <scope>NUCLEOTIDE SEQUENCE [LARGE SCALE GENOMIC DNA]</scope>
    <source>
        <strain evidence="1 2">JCM 12928</strain>
    </source>
</reference>
<evidence type="ECO:0008006" key="3">
    <source>
        <dbReference type="Google" id="ProtNLM"/>
    </source>
</evidence>
<organism evidence="1 2">
    <name type="scientific">Brevundimonas kwangchunensis</name>
    <dbReference type="NCBI Taxonomy" id="322163"/>
    <lineage>
        <taxon>Bacteria</taxon>
        <taxon>Pseudomonadati</taxon>
        <taxon>Pseudomonadota</taxon>
        <taxon>Alphaproteobacteria</taxon>
        <taxon>Caulobacterales</taxon>
        <taxon>Caulobacteraceae</taxon>
        <taxon>Brevundimonas</taxon>
    </lineage>
</organism>
<dbReference type="RefSeq" id="WP_343791712.1">
    <property type="nucleotide sequence ID" value="NZ_BAAAGA010000002.1"/>
</dbReference>
<sequence length="180" mass="21061">MTYEDRKIRSDETWERVRREWEAGATGSSLAARYDVGLSNLWRRRQSENWVRRPEPERAPEPVEGWERYGRDRLAAFEQQLEETRTLAVTLAAAMNGGSLKGVPVWHVGFVLDWRAQRLDAEAQAADRAYLEPHEWTHAFWHEDGSLASVKRMDMLTLQANRDDWREDNGIPEGVVEWWP</sequence>
<protein>
    <recommendedName>
        <fullName evidence="3">Transposase</fullName>
    </recommendedName>
</protein>
<dbReference type="EMBL" id="BAAAGA010000002">
    <property type="protein sequence ID" value="GAA0618271.1"/>
    <property type="molecule type" value="Genomic_DNA"/>
</dbReference>
<keyword evidence="2" id="KW-1185">Reference proteome</keyword>
<comment type="caution">
    <text evidence="1">The sequence shown here is derived from an EMBL/GenBank/DDBJ whole genome shotgun (WGS) entry which is preliminary data.</text>
</comment>
<evidence type="ECO:0000313" key="1">
    <source>
        <dbReference type="EMBL" id="GAA0618271.1"/>
    </source>
</evidence>
<proteinExistence type="predicted"/>